<dbReference type="Pfam" id="PF00106">
    <property type="entry name" value="adh_short"/>
    <property type="match status" value="1"/>
</dbReference>
<dbReference type="PRINTS" id="PR00080">
    <property type="entry name" value="SDRFAMILY"/>
</dbReference>
<dbReference type="PANTHER" id="PTHR44196">
    <property type="entry name" value="DEHYDROGENASE/REDUCTASE SDR FAMILY MEMBER 7B"/>
    <property type="match status" value="1"/>
</dbReference>
<dbReference type="InterPro" id="IPR002347">
    <property type="entry name" value="SDR_fam"/>
</dbReference>
<evidence type="ECO:0000256" key="2">
    <source>
        <dbReference type="ARBA" id="ARBA00023002"/>
    </source>
</evidence>
<dbReference type="GO" id="GO:0016491">
    <property type="term" value="F:oxidoreductase activity"/>
    <property type="evidence" value="ECO:0007669"/>
    <property type="project" value="UniProtKB-KW"/>
</dbReference>
<comment type="caution">
    <text evidence="4">The sequence shown here is derived from an EMBL/GenBank/DDBJ whole genome shotgun (WGS) entry which is preliminary data.</text>
</comment>
<dbReference type="InterPro" id="IPR036291">
    <property type="entry name" value="NAD(P)-bd_dom_sf"/>
</dbReference>
<dbReference type="GO" id="GO:0016020">
    <property type="term" value="C:membrane"/>
    <property type="evidence" value="ECO:0007669"/>
    <property type="project" value="TreeGrafter"/>
</dbReference>
<dbReference type="PRINTS" id="PR00081">
    <property type="entry name" value="GDHRDH"/>
</dbReference>
<sequence>MTCSASAADHRTVLITGASRGIGAETARAFAGRGWTLLLLARNGHALEALADELRDVAAAVHWASVDLADPVAIAPGVADLTRRGGTPSVLINNAGAAYTGGLASMPLEDWQWLLQLNLTSIFQVTQALLAPMRQAGGGLIINVGSHAAGKAFPGWGAYGISKAGLAAFSQYLAAEEAPHGIRVTTLTLGAVDTPLWDTRTVQADFDRHAMLRPTQVAAALLQLAEHPTQQLVEQLTLMPTAGAL</sequence>
<evidence type="ECO:0000313" key="4">
    <source>
        <dbReference type="EMBL" id="TGG93048.1"/>
    </source>
</evidence>
<dbReference type="Proteomes" id="UP000317990">
    <property type="component" value="Unassembled WGS sequence"/>
</dbReference>
<proteinExistence type="inferred from homology"/>
<dbReference type="SUPFAM" id="SSF51735">
    <property type="entry name" value="NAD(P)-binding Rossmann-fold domains"/>
    <property type="match status" value="1"/>
</dbReference>
<dbReference type="PANTHER" id="PTHR44196:SF1">
    <property type="entry name" value="DEHYDROGENASE_REDUCTASE SDR FAMILY MEMBER 7B"/>
    <property type="match status" value="1"/>
</dbReference>
<dbReference type="Gene3D" id="3.40.50.720">
    <property type="entry name" value="NAD(P)-binding Rossmann-like Domain"/>
    <property type="match status" value="1"/>
</dbReference>
<protein>
    <submittedName>
        <fullName evidence="4">SDR family oxidoreductase</fullName>
    </submittedName>
</protein>
<evidence type="ECO:0000256" key="1">
    <source>
        <dbReference type="ARBA" id="ARBA00006484"/>
    </source>
</evidence>
<gene>
    <name evidence="4" type="ORF">ERJ67_04615</name>
</gene>
<dbReference type="AlphaFoldDB" id="A0A524RNX9"/>
<organism evidence="4 5">
    <name type="scientific">Aphanocapsa feldmannii 277cV</name>
    <dbReference type="NCBI Taxonomy" id="2507553"/>
    <lineage>
        <taxon>Bacteria</taxon>
        <taxon>Bacillati</taxon>
        <taxon>Cyanobacteriota</taxon>
        <taxon>Cyanophyceae</taxon>
        <taxon>Oscillatoriophycideae</taxon>
        <taxon>Chroococcales</taxon>
        <taxon>Microcystaceae</taxon>
        <taxon>Aphanocapsa</taxon>
    </lineage>
</organism>
<dbReference type="EMBL" id="SRMO01000054">
    <property type="protein sequence ID" value="TGG93048.1"/>
    <property type="molecule type" value="Genomic_DNA"/>
</dbReference>
<evidence type="ECO:0000256" key="3">
    <source>
        <dbReference type="RuleBase" id="RU000363"/>
    </source>
</evidence>
<comment type="similarity">
    <text evidence="1 3">Belongs to the short-chain dehydrogenases/reductases (SDR) family.</text>
</comment>
<dbReference type="NCBIfam" id="NF005672">
    <property type="entry name" value="PRK07454.1"/>
    <property type="match status" value="1"/>
</dbReference>
<accession>A0A524RNX9</accession>
<evidence type="ECO:0000313" key="5">
    <source>
        <dbReference type="Proteomes" id="UP000317990"/>
    </source>
</evidence>
<keyword evidence="2" id="KW-0560">Oxidoreductase</keyword>
<name>A0A524RNX9_9CHRO</name>
<dbReference type="CDD" id="cd05233">
    <property type="entry name" value="SDR_c"/>
    <property type="match status" value="1"/>
</dbReference>
<reference evidence="4 5" key="1">
    <citation type="journal article" date="2019" name="mSystems">
        <title>Life at home and on the roam: Genomic adaptions reflect the dual lifestyle of an intracellular, facultative symbiont.</title>
        <authorList>
            <person name="Burgsdorf I."/>
        </authorList>
    </citation>
    <scope>NUCLEOTIDE SEQUENCE [LARGE SCALE GENOMIC DNA]</scope>
    <source>
        <strain evidence="4">277cV</strain>
    </source>
</reference>